<evidence type="ECO:0000256" key="1">
    <source>
        <dbReference type="SAM" id="MobiDB-lite"/>
    </source>
</evidence>
<sequence>MPGCVHQLFARNLRWPHLEWPPPWQMGHSPSLMYSKPPTAAERSRVASGTEVQTTSVPSPSNSPSSSSPLPGPPLSSPPEPTPTTIESPTPPVKQTSESSAAPTLPTEMSPFVSAAPAVESLLGPSPPRQSSSVAPVTSSTRAAAPVFESQKHDKASPRIIVPVVLVVAALIICGIVIWMRYIRRRRRSSQGEILSSIQTGAGTEPTTQVHSLSGGFESSERQMGERENQDTFEKEGSKAVRSSNKRNAAQQFQVVTRKLDAIEEAVKAVGRNRSGWANRTDDWDGQEAGYGWGLAFSMPAVFDWDTLYSTNTTRVPGAQAAAISLSAMTTHFRRLIQPRNKTDNSLWILGIILPCLMIIPLLLCFLRRLYRSRAGSHRSSPRFVEPWRDPAHWLVIGSSPRDNNNRLDDENILSPILKGPQQMDTSTSSLEAVSRGRDQGISNEVGVMTVAPSSDSRPSDIIDPTPTPSILRETNHTSQDPPVPPVEAENVELQALRERVQRLEAVIASSRDQAGGTEQPPAYHSNPSSPVNTPALP</sequence>
<evidence type="ECO:0000313" key="3">
    <source>
        <dbReference type="EMBL" id="KAF5353516.1"/>
    </source>
</evidence>
<evidence type="ECO:0000256" key="2">
    <source>
        <dbReference type="SAM" id="Phobius"/>
    </source>
</evidence>
<accession>A0A8H5FY60</accession>
<feature type="compositionally biased region" description="Polar residues" evidence="1">
    <location>
        <begin position="423"/>
        <end position="432"/>
    </location>
</feature>
<dbReference type="Proteomes" id="UP000559027">
    <property type="component" value="Unassembled WGS sequence"/>
</dbReference>
<organism evidence="3 4">
    <name type="scientific">Leucocoprinus leucothites</name>
    <dbReference type="NCBI Taxonomy" id="201217"/>
    <lineage>
        <taxon>Eukaryota</taxon>
        <taxon>Fungi</taxon>
        <taxon>Dikarya</taxon>
        <taxon>Basidiomycota</taxon>
        <taxon>Agaricomycotina</taxon>
        <taxon>Agaricomycetes</taxon>
        <taxon>Agaricomycetidae</taxon>
        <taxon>Agaricales</taxon>
        <taxon>Agaricineae</taxon>
        <taxon>Agaricaceae</taxon>
        <taxon>Leucocoprinus</taxon>
    </lineage>
</organism>
<evidence type="ECO:0000313" key="4">
    <source>
        <dbReference type="Proteomes" id="UP000559027"/>
    </source>
</evidence>
<feature type="compositionally biased region" description="Pro residues" evidence="1">
    <location>
        <begin position="70"/>
        <end position="82"/>
    </location>
</feature>
<comment type="caution">
    <text evidence="3">The sequence shown here is derived from an EMBL/GenBank/DDBJ whole genome shotgun (WGS) entry which is preliminary data.</text>
</comment>
<keyword evidence="2" id="KW-0472">Membrane</keyword>
<keyword evidence="4" id="KW-1185">Reference proteome</keyword>
<feature type="region of interest" description="Disordered" evidence="1">
    <location>
        <begin position="505"/>
        <end position="538"/>
    </location>
</feature>
<feature type="transmembrane region" description="Helical" evidence="2">
    <location>
        <begin position="160"/>
        <end position="180"/>
    </location>
</feature>
<protein>
    <submittedName>
        <fullName evidence="3">Uncharacterized protein</fullName>
    </submittedName>
</protein>
<feature type="compositionally biased region" description="Low complexity" evidence="1">
    <location>
        <begin position="453"/>
        <end position="465"/>
    </location>
</feature>
<dbReference type="AlphaFoldDB" id="A0A8H5FY60"/>
<feature type="region of interest" description="Disordered" evidence="1">
    <location>
        <begin position="197"/>
        <end position="246"/>
    </location>
</feature>
<proteinExistence type="predicted"/>
<feature type="compositionally biased region" description="Polar residues" evidence="1">
    <location>
        <begin position="197"/>
        <end position="212"/>
    </location>
</feature>
<feature type="compositionally biased region" description="Polar residues" evidence="1">
    <location>
        <begin position="526"/>
        <end position="538"/>
    </location>
</feature>
<dbReference type="EMBL" id="JAACJO010000010">
    <property type="protein sequence ID" value="KAF5353516.1"/>
    <property type="molecule type" value="Genomic_DNA"/>
</dbReference>
<gene>
    <name evidence="3" type="ORF">D9756_007910</name>
</gene>
<feature type="transmembrane region" description="Helical" evidence="2">
    <location>
        <begin position="347"/>
        <end position="371"/>
    </location>
</feature>
<feature type="compositionally biased region" description="Low complexity" evidence="1">
    <location>
        <begin position="54"/>
        <end position="69"/>
    </location>
</feature>
<feature type="region of interest" description="Disordered" evidence="1">
    <location>
        <begin position="418"/>
        <end position="490"/>
    </location>
</feature>
<feature type="region of interest" description="Disordered" evidence="1">
    <location>
        <begin position="34"/>
        <end position="108"/>
    </location>
</feature>
<keyword evidence="2" id="KW-1133">Transmembrane helix</keyword>
<reference evidence="3 4" key="1">
    <citation type="journal article" date="2020" name="ISME J.">
        <title>Uncovering the hidden diversity of litter-decomposition mechanisms in mushroom-forming fungi.</title>
        <authorList>
            <person name="Floudas D."/>
            <person name="Bentzer J."/>
            <person name="Ahren D."/>
            <person name="Johansson T."/>
            <person name="Persson P."/>
            <person name="Tunlid A."/>
        </authorList>
    </citation>
    <scope>NUCLEOTIDE SEQUENCE [LARGE SCALE GENOMIC DNA]</scope>
    <source>
        <strain evidence="3 4">CBS 146.42</strain>
    </source>
</reference>
<name>A0A8H5FY60_9AGAR</name>
<feature type="compositionally biased region" description="Polar residues" evidence="1">
    <location>
        <begin position="93"/>
        <end position="102"/>
    </location>
</feature>
<keyword evidence="2" id="KW-0812">Transmembrane</keyword>
<feature type="compositionally biased region" description="Basic and acidic residues" evidence="1">
    <location>
        <begin position="219"/>
        <end position="239"/>
    </location>
</feature>